<organism evidence="4 5">
    <name type="scientific">Nocardioides ginsengisoli</name>
    <dbReference type="NCBI Taxonomy" id="363868"/>
    <lineage>
        <taxon>Bacteria</taxon>
        <taxon>Bacillati</taxon>
        <taxon>Actinomycetota</taxon>
        <taxon>Actinomycetes</taxon>
        <taxon>Propionibacteriales</taxon>
        <taxon>Nocardioidaceae</taxon>
        <taxon>Nocardioides</taxon>
    </lineage>
</organism>
<evidence type="ECO:0000259" key="3">
    <source>
        <dbReference type="PROSITE" id="PS50043"/>
    </source>
</evidence>
<keyword evidence="1" id="KW-0547">Nucleotide-binding</keyword>
<dbReference type="SUPFAM" id="SSF48452">
    <property type="entry name" value="TPR-like"/>
    <property type="match status" value="1"/>
</dbReference>
<name>A0ABW3W5T3_9ACTN</name>
<dbReference type="PANTHER" id="PTHR16305">
    <property type="entry name" value="TESTICULAR SOLUBLE ADENYLYL CYCLASE"/>
    <property type="match status" value="1"/>
</dbReference>
<dbReference type="SUPFAM" id="SSF46894">
    <property type="entry name" value="C-terminal effector domain of the bipartite response regulators"/>
    <property type="match status" value="1"/>
</dbReference>
<proteinExistence type="predicted"/>
<dbReference type="PRINTS" id="PR00038">
    <property type="entry name" value="HTHLUXR"/>
</dbReference>
<sequence>MPGPWPLLGRERELDAALSALSGPARVVTVHGATGVGKSRFLAEIAARASAQGDHVVEVVGSAILAVVPLGALSAQLPGLSPYDGAPADPARLFADAAAALAHAAAGRSTVLVVDDATLLDSTSLLLVAQLAAAGRLRLVVSLRAGDPLPDPLVATWSAARDVRVDLEPLTPATTMAVLEGALNGPVAHRTAATLHAASGGNPLYLRELVLGALADETLHASTDMWQLAGDARATPTLRDLVLARLAPLGPEARDALERLAVCGELRPDQLPGDGVRRALAALEEAGLVRVGERGVAPAQPVYATVLVQAMSRLRVEDILTEQAALLAERAGGTPQALLVTMWQLEAGIGADPELIVAAARYAAGTGDHLLVIRLTDAGLRTAPGDGELLLLRADALLRAGRSDEALSTLERLTGEGTPGVRLTRLVAVAQLTGRGPIAALDVLDRAASRASRPSPALELTRIAALVSAGRPAEAVEVADRLAALLGDTEQDRARIAHARAIALGCLGREDEAMAAAETAVAFAEATDGQVLGLFRSETSLTLATVQHLAGRYGAARATAVRALTEAADGGDEILGRSIEFLLGRIASDAGHLAAAERWLAETISGATSVGPPGLAVLARLSLTAVHGATGALDKARATLAEIPAELVPSSWLALARGWAEGGADAAGILRHIEEAAGKAEAGGNLALAATSWEAAIELDRADAAVVPLRRIADGAASGYLDLLADHAAAAAAGDHTRLLEICERWEERDGLRLAAAAAAGAARALKGARAATAAWARADKLVRRCDGLDVPVVRSAEATSPLTPREREIAALAAGGATSKEIAAQLFLSSRTVDNHLQSVYTKLGVSGRQELAGS</sequence>
<dbReference type="Pfam" id="PF13191">
    <property type="entry name" value="AAA_16"/>
    <property type="match status" value="1"/>
</dbReference>
<dbReference type="RefSeq" id="WP_367919093.1">
    <property type="nucleotide sequence ID" value="NZ_BAABAC010000018.1"/>
</dbReference>
<dbReference type="InterPro" id="IPR000792">
    <property type="entry name" value="Tscrpt_reg_LuxR_C"/>
</dbReference>
<evidence type="ECO:0000256" key="1">
    <source>
        <dbReference type="ARBA" id="ARBA00022741"/>
    </source>
</evidence>
<dbReference type="Proteomes" id="UP001597229">
    <property type="component" value="Unassembled WGS sequence"/>
</dbReference>
<dbReference type="CDD" id="cd06170">
    <property type="entry name" value="LuxR_C_like"/>
    <property type="match status" value="1"/>
</dbReference>
<dbReference type="InterPro" id="IPR003593">
    <property type="entry name" value="AAA+_ATPase"/>
</dbReference>
<dbReference type="PROSITE" id="PS00622">
    <property type="entry name" value="HTH_LUXR_1"/>
    <property type="match status" value="1"/>
</dbReference>
<accession>A0ABW3W5T3</accession>
<dbReference type="SUPFAM" id="SSF52540">
    <property type="entry name" value="P-loop containing nucleoside triphosphate hydrolases"/>
    <property type="match status" value="1"/>
</dbReference>
<keyword evidence="2" id="KW-0067">ATP-binding</keyword>
<evidence type="ECO:0000256" key="2">
    <source>
        <dbReference type="ARBA" id="ARBA00022840"/>
    </source>
</evidence>
<dbReference type="InterPro" id="IPR027417">
    <property type="entry name" value="P-loop_NTPase"/>
</dbReference>
<evidence type="ECO:0000313" key="5">
    <source>
        <dbReference type="Proteomes" id="UP001597229"/>
    </source>
</evidence>
<keyword evidence="5" id="KW-1185">Reference proteome</keyword>
<dbReference type="PROSITE" id="PS50043">
    <property type="entry name" value="HTH_LUXR_2"/>
    <property type="match status" value="1"/>
</dbReference>
<protein>
    <submittedName>
        <fullName evidence="4">LuxR C-terminal-related transcriptional regulator</fullName>
    </submittedName>
</protein>
<dbReference type="SMART" id="SM00421">
    <property type="entry name" value="HTH_LUXR"/>
    <property type="match status" value="1"/>
</dbReference>
<dbReference type="Pfam" id="PF00196">
    <property type="entry name" value="GerE"/>
    <property type="match status" value="1"/>
</dbReference>
<dbReference type="InterPro" id="IPR011990">
    <property type="entry name" value="TPR-like_helical_dom_sf"/>
</dbReference>
<dbReference type="PANTHER" id="PTHR16305:SF28">
    <property type="entry name" value="GUANYLATE CYCLASE DOMAIN-CONTAINING PROTEIN"/>
    <property type="match status" value="1"/>
</dbReference>
<dbReference type="InterPro" id="IPR036388">
    <property type="entry name" value="WH-like_DNA-bd_sf"/>
</dbReference>
<comment type="caution">
    <text evidence="4">The sequence shown here is derived from an EMBL/GenBank/DDBJ whole genome shotgun (WGS) entry which is preliminary data.</text>
</comment>
<dbReference type="InterPro" id="IPR016032">
    <property type="entry name" value="Sig_transdc_resp-reg_C-effctor"/>
</dbReference>
<reference evidence="5" key="1">
    <citation type="journal article" date="2019" name="Int. J. Syst. Evol. Microbiol.">
        <title>The Global Catalogue of Microorganisms (GCM) 10K type strain sequencing project: providing services to taxonomists for standard genome sequencing and annotation.</title>
        <authorList>
            <consortium name="The Broad Institute Genomics Platform"/>
            <consortium name="The Broad Institute Genome Sequencing Center for Infectious Disease"/>
            <person name="Wu L."/>
            <person name="Ma J."/>
        </authorList>
    </citation>
    <scope>NUCLEOTIDE SEQUENCE [LARGE SCALE GENOMIC DNA]</scope>
    <source>
        <strain evidence="5">CCUG 52478</strain>
    </source>
</reference>
<dbReference type="EMBL" id="JBHTLX010000024">
    <property type="protein sequence ID" value="MFD1250436.1"/>
    <property type="molecule type" value="Genomic_DNA"/>
</dbReference>
<dbReference type="Gene3D" id="1.10.10.10">
    <property type="entry name" value="Winged helix-like DNA-binding domain superfamily/Winged helix DNA-binding domain"/>
    <property type="match status" value="1"/>
</dbReference>
<feature type="domain" description="HTH luxR-type" evidence="3">
    <location>
        <begin position="796"/>
        <end position="856"/>
    </location>
</feature>
<dbReference type="Gene3D" id="1.25.40.10">
    <property type="entry name" value="Tetratricopeptide repeat domain"/>
    <property type="match status" value="1"/>
</dbReference>
<dbReference type="InterPro" id="IPR041664">
    <property type="entry name" value="AAA_16"/>
</dbReference>
<gene>
    <name evidence="4" type="ORF">ACFQ3F_21775</name>
</gene>
<dbReference type="SMART" id="SM00382">
    <property type="entry name" value="AAA"/>
    <property type="match status" value="1"/>
</dbReference>
<evidence type="ECO:0000313" key="4">
    <source>
        <dbReference type="EMBL" id="MFD1250436.1"/>
    </source>
</evidence>